<dbReference type="RefSeq" id="WP_006675341.1">
    <property type="nucleotide sequence ID" value="NZ_AHKH01000007.1"/>
</dbReference>
<feature type="domain" description="HTH cro/C1-type" evidence="2">
    <location>
        <begin position="7"/>
        <end position="61"/>
    </location>
</feature>
<dbReference type="GO" id="GO:0003677">
    <property type="term" value="F:DNA binding"/>
    <property type="evidence" value="ECO:0007669"/>
    <property type="project" value="UniProtKB-KW"/>
</dbReference>
<dbReference type="OrthoDB" id="5190137at2"/>
<dbReference type="AlphaFoldDB" id="H3SBE5"/>
<keyword evidence="1" id="KW-0238">DNA-binding</keyword>
<dbReference type="SMART" id="SM00530">
    <property type="entry name" value="HTH_XRE"/>
    <property type="match status" value="1"/>
</dbReference>
<dbReference type="PANTHER" id="PTHR46797:SF1">
    <property type="entry name" value="METHYLPHOSPHONATE SYNTHASE"/>
    <property type="match status" value="1"/>
</dbReference>
<sequence length="122" mass="13737">MSLGGRIRTLRLQKNLTQTDIAKRLGMGRSNFGHIENNRVTPSSDVIDKIADILGTTTDYLLGRDSHTFDNNLPHPANKTTCDIKKVLDGEVDLMYNGVPVSLEDQAKIKQLLNVLFWDRKE</sequence>
<dbReference type="GO" id="GO:0003700">
    <property type="term" value="F:DNA-binding transcription factor activity"/>
    <property type="evidence" value="ECO:0007669"/>
    <property type="project" value="TreeGrafter"/>
</dbReference>
<dbReference type="EMBL" id="AHKH01000007">
    <property type="protein sequence ID" value="EHQ63628.1"/>
    <property type="molecule type" value="Genomic_DNA"/>
</dbReference>
<dbReference type="CDD" id="cd00093">
    <property type="entry name" value="HTH_XRE"/>
    <property type="match status" value="1"/>
</dbReference>
<comment type="caution">
    <text evidence="3">The sequence shown here is derived from an EMBL/GenBank/DDBJ whole genome shotgun (WGS) entry which is preliminary data.</text>
</comment>
<dbReference type="InterPro" id="IPR010982">
    <property type="entry name" value="Lambda_DNA-bd_dom_sf"/>
</dbReference>
<gene>
    <name evidence="3" type="ORF">PDENDC454_04154</name>
</gene>
<dbReference type="PANTHER" id="PTHR46797">
    <property type="entry name" value="HTH-TYPE TRANSCRIPTIONAL REGULATOR"/>
    <property type="match status" value="1"/>
</dbReference>
<dbReference type="InterPro" id="IPR001387">
    <property type="entry name" value="Cro/C1-type_HTH"/>
</dbReference>
<dbReference type="Pfam" id="PF13560">
    <property type="entry name" value="HTH_31"/>
    <property type="match status" value="1"/>
</dbReference>
<evidence type="ECO:0000256" key="1">
    <source>
        <dbReference type="ARBA" id="ARBA00023125"/>
    </source>
</evidence>
<name>H3SBE5_9BACL</name>
<dbReference type="GO" id="GO:0005829">
    <property type="term" value="C:cytosol"/>
    <property type="evidence" value="ECO:0007669"/>
    <property type="project" value="TreeGrafter"/>
</dbReference>
<evidence type="ECO:0000259" key="2">
    <source>
        <dbReference type="PROSITE" id="PS50943"/>
    </source>
</evidence>
<accession>H3SBE5</accession>
<dbReference type="Gene3D" id="1.10.260.40">
    <property type="entry name" value="lambda repressor-like DNA-binding domains"/>
    <property type="match status" value="1"/>
</dbReference>
<reference evidence="3 4" key="1">
    <citation type="journal article" date="2012" name="J. Bacteriol.">
        <title>Genome Sequence of the Pattern-Forming Social Bacterium Paenibacillus dendritiformis C454 Chiral Morphotype.</title>
        <authorList>
            <person name="Sirota-Madi A."/>
            <person name="Olender T."/>
            <person name="Helman Y."/>
            <person name="Brainis I."/>
            <person name="Finkelshtein A."/>
            <person name="Roth D."/>
            <person name="Hagai E."/>
            <person name="Leshkowitz D."/>
            <person name="Brodsky L."/>
            <person name="Galatenko V."/>
            <person name="Nikolaev V."/>
            <person name="Gutnick D.L."/>
            <person name="Lancet D."/>
            <person name="Ben-Jacob E."/>
        </authorList>
    </citation>
    <scope>NUCLEOTIDE SEQUENCE [LARGE SCALE GENOMIC DNA]</scope>
    <source>
        <strain evidence="3 4">C454</strain>
    </source>
</reference>
<protein>
    <submittedName>
        <fullName evidence="3">XRE family transcriptional regulator</fullName>
    </submittedName>
</protein>
<evidence type="ECO:0000313" key="4">
    <source>
        <dbReference type="Proteomes" id="UP000003900"/>
    </source>
</evidence>
<dbReference type="STRING" id="1131935.PDENDC454_04154"/>
<proteinExistence type="predicted"/>
<dbReference type="InterPro" id="IPR050807">
    <property type="entry name" value="TransReg_Diox_bact_type"/>
</dbReference>
<dbReference type="PROSITE" id="PS50943">
    <property type="entry name" value="HTH_CROC1"/>
    <property type="match status" value="1"/>
</dbReference>
<dbReference type="Proteomes" id="UP000003900">
    <property type="component" value="Unassembled WGS sequence"/>
</dbReference>
<organism evidence="3 4">
    <name type="scientific">Paenibacillus dendritiformis C454</name>
    <dbReference type="NCBI Taxonomy" id="1131935"/>
    <lineage>
        <taxon>Bacteria</taxon>
        <taxon>Bacillati</taxon>
        <taxon>Bacillota</taxon>
        <taxon>Bacilli</taxon>
        <taxon>Bacillales</taxon>
        <taxon>Paenibacillaceae</taxon>
        <taxon>Paenibacillus</taxon>
    </lineage>
</organism>
<keyword evidence="4" id="KW-1185">Reference proteome</keyword>
<evidence type="ECO:0000313" key="3">
    <source>
        <dbReference type="EMBL" id="EHQ63628.1"/>
    </source>
</evidence>
<dbReference type="SUPFAM" id="SSF47413">
    <property type="entry name" value="lambda repressor-like DNA-binding domains"/>
    <property type="match status" value="1"/>
</dbReference>